<dbReference type="AlphaFoldDB" id="A0A8J7LS07"/>
<dbReference type="EMBL" id="JAELVR010000004">
    <property type="protein sequence ID" value="MBJ6371439.1"/>
    <property type="molecule type" value="Genomic_DNA"/>
</dbReference>
<dbReference type="RefSeq" id="WP_199024294.1">
    <property type="nucleotide sequence ID" value="NZ_JAELVR010000004.1"/>
</dbReference>
<name>A0A8J7LS07_9RHOB</name>
<dbReference type="Proteomes" id="UP000619079">
    <property type="component" value="Unassembled WGS sequence"/>
</dbReference>
<reference evidence="2" key="1">
    <citation type="submission" date="2020-12" db="EMBL/GenBank/DDBJ databases">
        <title>Sedimentitalea sp. nov., isolated from sand in Incheon.</title>
        <authorList>
            <person name="Kim W."/>
        </authorList>
    </citation>
    <scope>NUCLEOTIDE SEQUENCE</scope>
    <source>
        <strain evidence="2">CAU 1593</strain>
    </source>
</reference>
<gene>
    <name evidence="2" type="ORF">JF290_07855</name>
</gene>
<protein>
    <submittedName>
        <fullName evidence="2">Uncharacterized protein</fullName>
    </submittedName>
</protein>
<feature type="region of interest" description="Disordered" evidence="1">
    <location>
        <begin position="1"/>
        <end position="64"/>
    </location>
</feature>
<proteinExistence type="predicted"/>
<keyword evidence="3" id="KW-1185">Reference proteome</keyword>
<sequence>MNISIALPVMAPQPTGHPASLPPDPAVQKSDSKVMPAGAGAASDESRARDFASRQDRQTAPPTAIQRKIMEILEQQALEMAEREDGAAE</sequence>
<evidence type="ECO:0000313" key="3">
    <source>
        <dbReference type="Proteomes" id="UP000619079"/>
    </source>
</evidence>
<comment type="caution">
    <text evidence="2">The sequence shown here is derived from an EMBL/GenBank/DDBJ whole genome shotgun (WGS) entry which is preliminary data.</text>
</comment>
<organism evidence="2 3">
    <name type="scientific">Sedimentitalea arenosa</name>
    <dbReference type="NCBI Taxonomy" id="2798803"/>
    <lineage>
        <taxon>Bacteria</taxon>
        <taxon>Pseudomonadati</taxon>
        <taxon>Pseudomonadota</taxon>
        <taxon>Alphaproteobacteria</taxon>
        <taxon>Rhodobacterales</taxon>
        <taxon>Paracoccaceae</taxon>
        <taxon>Sedimentitalea</taxon>
    </lineage>
</organism>
<accession>A0A8J7LS07</accession>
<evidence type="ECO:0000313" key="2">
    <source>
        <dbReference type="EMBL" id="MBJ6371439.1"/>
    </source>
</evidence>
<feature type="compositionally biased region" description="Basic and acidic residues" evidence="1">
    <location>
        <begin position="44"/>
        <end position="57"/>
    </location>
</feature>
<evidence type="ECO:0000256" key="1">
    <source>
        <dbReference type="SAM" id="MobiDB-lite"/>
    </source>
</evidence>